<dbReference type="InterPro" id="IPR017241">
    <property type="entry name" value="Toll-like_receptor"/>
</dbReference>
<dbReference type="PANTHER" id="PTHR24365:SF541">
    <property type="entry name" value="PROTEIN TOLL-RELATED"/>
    <property type="match status" value="1"/>
</dbReference>
<name>A0ABD0KSH0_9CAEN</name>
<evidence type="ECO:0000256" key="6">
    <source>
        <dbReference type="ARBA" id="ARBA00022737"/>
    </source>
</evidence>
<evidence type="ECO:0000256" key="7">
    <source>
        <dbReference type="ARBA" id="ARBA00022989"/>
    </source>
</evidence>
<dbReference type="EMBL" id="JACVVK020000133">
    <property type="protein sequence ID" value="KAK7489834.1"/>
    <property type="molecule type" value="Genomic_DNA"/>
</dbReference>
<sequence>MAKVWLCVSMTLFLVTTTNADTSSTCTFTQHEDGMHADCSNRQLTSLPTAWPDDVVWLDMSHNQLSDLTHLDHPHLAQLRHLDLSFNQLQMIANDTFAHLQEVQSLLLVMNRLEKLEVNAMIGLGQLTYLNMSNNQLMLDYRTYPRGVFGPLSSLKELWIGSNDGRYYGEYPADIFRPLLQLQVLCIDAFSSTHFGSQFEALPNLKTLHLVSSNVQTISNSTFRGLHNSSVENLHLFHMHELTKIEVCAFCDLPQLRYLRISDAWYLKLETALAALYGLQYQNMTGIEFNTVQTLLDGSILNRQTAQYLRNICVTNLTLKECNIDKITMSALVGRNIPLVQCLQHTDFSRNRIVIRSAVIYWWPVIFQNMISGRVEKQLVFDLESAVCITGKLSENCLGKSHWEPYTVTIRVPPKLQYVNATEGFRGSGNFPCFESATSLKTLDLSYTGRSNCGMTITGLDVIETLDLSGSYCFNVSETIFDFCGTLFNLRLSNFNMNPDFFRARAWRMFQNLHLLQTLDLSLNNLIHVDPHMLRAQRRLKQLNLAGNRLQSLSVDLAHHEDLELLDMSNNMLPTLLPGERQALDALANKRNFTLRLRGNSLLCACSNLDFLRWLWTTTVHLDGDGNMKRNYTCLTDTGEVSDTHTMMMRYDSEWRRCVGQTMLVITSAAFLLQLLVLVIVYVVSRSWTHLRYAWKVMKGLRLPRREHFEWDAYVGYADDDVELACLTLLPCLEERHGVRLLLRNREERPGTIRAENIVAHIDASWKVLLLVTPAFARDEWACGFTVQQAQRSITDTMPDRVIVVFMEDPTRLPPMASLERLLRMVPERNVLHVHRDTPLDDPVWDKLAEAIIGNNDNERRI</sequence>
<accession>A0ABD0KSH0</accession>
<dbReference type="InterPro" id="IPR001611">
    <property type="entry name" value="Leu-rich_rpt"/>
</dbReference>
<dbReference type="Gene3D" id="3.80.10.10">
    <property type="entry name" value="Ribonuclease Inhibitor"/>
    <property type="match status" value="3"/>
</dbReference>
<keyword evidence="8 11" id="KW-0472">Membrane</keyword>
<feature type="signal peptide" evidence="12">
    <location>
        <begin position="1"/>
        <end position="20"/>
    </location>
</feature>
<dbReference type="SMART" id="SM00255">
    <property type="entry name" value="TIR"/>
    <property type="match status" value="1"/>
</dbReference>
<dbReference type="InterPro" id="IPR003591">
    <property type="entry name" value="Leu-rich_rpt_typical-subtyp"/>
</dbReference>
<dbReference type="PIRSF" id="PIRSF037595">
    <property type="entry name" value="Toll-like_receptor"/>
    <property type="match status" value="1"/>
</dbReference>
<evidence type="ECO:0000259" key="13">
    <source>
        <dbReference type="PROSITE" id="PS50104"/>
    </source>
</evidence>
<evidence type="ECO:0000313" key="14">
    <source>
        <dbReference type="EMBL" id="KAK7489834.1"/>
    </source>
</evidence>
<evidence type="ECO:0000256" key="9">
    <source>
        <dbReference type="ARBA" id="ARBA00023170"/>
    </source>
</evidence>
<keyword evidence="3" id="KW-0433">Leucine-rich repeat</keyword>
<keyword evidence="6" id="KW-0677">Repeat</keyword>
<evidence type="ECO:0000256" key="4">
    <source>
        <dbReference type="ARBA" id="ARBA00022692"/>
    </source>
</evidence>
<dbReference type="InterPro" id="IPR000157">
    <property type="entry name" value="TIR_dom"/>
</dbReference>
<dbReference type="SUPFAM" id="SSF52058">
    <property type="entry name" value="L domain-like"/>
    <property type="match status" value="2"/>
</dbReference>
<comment type="similarity">
    <text evidence="2">Belongs to the Toll-like receptor family.</text>
</comment>
<evidence type="ECO:0000256" key="5">
    <source>
        <dbReference type="ARBA" id="ARBA00022729"/>
    </source>
</evidence>
<keyword evidence="10" id="KW-0325">Glycoprotein</keyword>
<keyword evidence="15" id="KW-1185">Reference proteome</keyword>
<dbReference type="SUPFAM" id="SSF52200">
    <property type="entry name" value="Toll/Interleukin receptor TIR domain"/>
    <property type="match status" value="1"/>
</dbReference>
<evidence type="ECO:0000256" key="3">
    <source>
        <dbReference type="ARBA" id="ARBA00022614"/>
    </source>
</evidence>
<evidence type="ECO:0000313" key="15">
    <source>
        <dbReference type="Proteomes" id="UP001519460"/>
    </source>
</evidence>
<reference evidence="14 15" key="1">
    <citation type="journal article" date="2023" name="Sci. Data">
        <title>Genome assembly of the Korean intertidal mud-creeper Batillaria attramentaria.</title>
        <authorList>
            <person name="Patra A.K."/>
            <person name="Ho P.T."/>
            <person name="Jun S."/>
            <person name="Lee S.J."/>
            <person name="Kim Y."/>
            <person name="Won Y.J."/>
        </authorList>
    </citation>
    <scope>NUCLEOTIDE SEQUENCE [LARGE SCALE GENOMIC DNA]</scope>
    <source>
        <strain evidence="14">Wonlab-2016</strain>
    </source>
</reference>
<dbReference type="Pfam" id="PF13676">
    <property type="entry name" value="TIR_2"/>
    <property type="match status" value="1"/>
</dbReference>
<evidence type="ECO:0000256" key="12">
    <source>
        <dbReference type="SAM" id="SignalP"/>
    </source>
</evidence>
<proteinExistence type="inferred from homology"/>
<feature type="chain" id="PRO_5044886053" description="TIR domain-containing protein" evidence="12">
    <location>
        <begin position="21"/>
        <end position="862"/>
    </location>
</feature>
<keyword evidence="9" id="KW-0675">Receptor</keyword>
<dbReference type="InterPro" id="IPR035897">
    <property type="entry name" value="Toll_tir_struct_dom_sf"/>
</dbReference>
<evidence type="ECO:0000256" key="10">
    <source>
        <dbReference type="ARBA" id="ARBA00023180"/>
    </source>
</evidence>
<evidence type="ECO:0000256" key="1">
    <source>
        <dbReference type="ARBA" id="ARBA00004479"/>
    </source>
</evidence>
<comment type="caution">
    <text evidence="14">The sequence shown here is derived from an EMBL/GenBank/DDBJ whole genome shotgun (WGS) entry which is preliminary data.</text>
</comment>
<organism evidence="14 15">
    <name type="scientific">Batillaria attramentaria</name>
    <dbReference type="NCBI Taxonomy" id="370345"/>
    <lineage>
        <taxon>Eukaryota</taxon>
        <taxon>Metazoa</taxon>
        <taxon>Spiralia</taxon>
        <taxon>Lophotrochozoa</taxon>
        <taxon>Mollusca</taxon>
        <taxon>Gastropoda</taxon>
        <taxon>Caenogastropoda</taxon>
        <taxon>Sorbeoconcha</taxon>
        <taxon>Cerithioidea</taxon>
        <taxon>Batillariidae</taxon>
        <taxon>Batillaria</taxon>
    </lineage>
</organism>
<dbReference type="Proteomes" id="UP001519460">
    <property type="component" value="Unassembled WGS sequence"/>
</dbReference>
<dbReference type="AlphaFoldDB" id="A0ABD0KSH0"/>
<dbReference type="Gene3D" id="3.40.50.10140">
    <property type="entry name" value="Toll/interleukin-1 receptor homology (TIR) domain"/>
    <property type="match status" value="1"/>
</dbReference>
<keyword evidence="4 11" id="KW-0812">Transmembrane</keyword>
<evidence type="ECO:0000256" key="2">
    <source>
        <dbReference type="ARBA" id="ARBA00009634"/>
    </source>
</evidence>
<evidence type="ECO:0000256" key="8">
    <source>
        <dbReference type="ARBA" id="ARBA00023136"/>
    </source>
</evidence>
<evidence type="ECO:0000256" key="11">
    <source>
        <dbReference type="SAM" id="Phobius"/>
    </source>
</evidence>
<feature type="transmembrane region" description="Helical" evidence="11">
    <location>
        <begin position="663"/>
        <end position="684"/>
    </location>
</feature>
<dbReference type="SMART" id="SM00369">
    <property type="entry name" value="LRR_TYP"/>
    <property type="match status" value="6"/>
</dbReference>
<protein>
    <recommendedName>
        <fullName evidence="13">TIR domain-containing protein</fullName>
    </recommendedName>
</protein>
<dbReference type="GO" id="GO:0016020">
    <property type="term" value="C:membrane"/>
    <property type="evidence" value="ECO:0007669"/>
    <property type="project" value="UniProtKB-SubCell"/>
</dbReference>
<feature type="domain" description="TIR" evidence="13">
    <location>
        <begin position="709"/>
        <end position="852"/>
    </location>
</feature>
<gene>
    <name evidence="14" type="ORF">BaRGS_00018856</name>
</gene>
<keyword evidence="5 12" id="KW-0732">Signal</keyword>
<dbReference type="PROSITE" id="PS51450">
    <property type="entry name" value="LRR"/>
    <property type="match status" value="1"/>
</dbReference>
<dbReference type="PROSITE" id="PS50104">
    <property type="entry name" value="TIR"/>
    <property type="match status" value="1"/>
</dbReference>
<keyword evidence="7 11" id="KW-1133">Transmembrane helix</keyword>
<dbReference type="InterPro" id="IPR032675">
    <property type="entry name" value="LRR_dom_sf"/>
</dbReference>
<dbReference type="Pfam" id="PF13855">
    <property type="entry name" value="LRR_8"/>
    <property type="match status" value="2"/>
</dbReference>
<comment type="subcellular location">
    <subcellularLocation>
        <location evidence="1">Membrane</location>
        <topology evidence="1">Single-pass type I membrane protein</topology>
    </subcellularLocation>
</comment>
<dbReference type="PANTHER" id="PTHR24365">
    <property type="entry name" value="TOLL-LIKE RECEPTOR"/>
    <property type="match status" value="1"/>
</dbReference>